<evidence type="ECO:0000256" key="1">
    <source>
        <dbReference type="ARBA" id="ARBA00004829"/>
    </source>
</evidence>
<comment type="pathway">
    <text evidence="1">Carotenoid biosynthesis.</text>
</comment>
<dbReference type="EMBL" id="CP058560">
    <property type="protein sequence ID" value="QUH24350.1"/>
    <property type="molecule type" value="Genomic_DNA"/>
</dbReference>
<keyword evidence="2" id="KW-0125">Carotenoid biosynthesis</keyword>
<dbReference type="InterPro" id="IPR002937">
    <property type="entry name" value="Amino_oxidase"/>
</dbReference>
<evidence type="ECO:0000256" key="3">
    <source>
        <dbReference type="ARBA" id="ARBA00023002"/>
    </source>
</evidence>
<dbReference type="PANTHER" id="PTHR43734:SF1">
    <property type="entry name" value="PHYTOENE DESATURASE"/>
    <property type="match status" value="1"/>
</dbReference>
<proteinExistence type="predicted"/>
<dbReference type="OrthoDB" id="40741at2157"/>
<gene>
    <name evidence="5" type="primary">crtI</name>
    <name evidence="5" type="ORF">HYG87_08505</name>
</gene>
<sequence>MKVVVVGSGFGGLSAAALLAKEGHDVTVLEKNEFAGGRASVYSEDGFNFDMGPSWYLMPDVYENFFAEFGKKPEDLFDLKRLDPSYRIFFGDTKVVDIASDLEENYKLFDAFEENGGEKLKEYLESAGKLYDSSVKEMLYKDFTSIFDFLNGKLLLQGIRLNILESLDHFVNKRFESDEARKVVEYSIGFLGGSPQNTPSMYHIMSHIDLSMGVFYPEGGMRKVVRSIYDLALSYGAEFKFNEPVISIDVEDKQAKQVVTDKGIYDADLVLVNADYAHSEIDLIPEEYQTYSEKYWDKRVMAPSAMVAYLGVDKVVESLDHHNLFLDDDWSNKFDQLFDPEKAAWPDSPSYYVNIPSRTDSTAAPPNSDTLFVLIPLAPGLEDTPENRESLYNKIMDDLEEKTHEEIRDHIVVKRIFALDDFKDRYNAYKGTALGISHTLRQTALWRPAHKSKKVDNLYYSGQYTHPGIGVPMTLISSQIVAREINHELNK</sequence>
<dbReference type="SUPFAM" id="SSF51905">
    <property type="entry name" value="FAD/NAD(P)-binding domain"/>
    <property type="match status" value="1"/>
</dbReference>
<dbReference type="Proteomes" id="UP000681041">
    <property type="component" value="Chromosome"/>
</dbReference>
<evidence type="ECO:0000313" key="6">
    <source>
        <dbReference type="Proteomes" id="UP000681041"/>
    </source>
</evidence>
<dbReference type="KEGG" id="meme:HYG87_08505"/>
<dbReference type="GO" id="GO:0016117">
    <property type="term" value="P:carotenoid biosynthetic process"/>
    <property type="evidence" value="ECO:0007669"/>
    <property type="project" value="UniProtKB-KW"/>
</dbReference>
<keyword evidence="6" id="KW-1185">Reference proteome</keyword>
<dbReference type="AlphaFoldDB" id="A0A8T8KC70"/>
<protein>
    <submittedName>
        <fullName evidence="5">Phytoene desaturase</fullName>
    </submittedName>
</protein>
<keyword evidence="3" id="KW-0560">Oxidoreductase</keyword>
<evidence type="ECO:0000259" key="4">
    <source>
        <dbReference type="Pfam" id="PF01593"/>
    </source>
</evidence>
<feature type="domain" description="Amine oxidase" evidence="4">
    <location>
        <begin position="11"/>
        <end position="485"/>
    </location>
</feature>
<dbReference type="InterPro" id="IPR036188">
    <property type="entry name" value="FAD/NAD-bd_sf"/>
</dbReference>
<dbReference type="GO" id="GO:0016491">
    <property type="term" value="F:oxidoreductase activity"/>
    <property type="evidence" value="ECO:0007669"/>
    <property type="project" value="UniProtKB-KW"/>
</dbReference>
<name>A0A8T8KC70_9EURY</name>
<reference evidence="5" key="1">
    <citation type="submission" date="2020-07" db="EMBL/GenBank/DDBJ databases">
        <title>Methanobacterium. sp. MethCan genome.</title>
        <authorList>
            <person name="Postec A."/>
            <person name="Quemeneur M."/>
        </authorList>
    </citation>
    <scope>NUCLEOTIDE SEQUENCE</scope>
    <source>
        <strain evidence="5">MethCAN</strain>
    </source>
</reference>
<dbReference type="NCBIfam" id="TIGR02734">
    <property type="entry name" value="crtI_fam"/>
    <property type="match status" value="1"/>
</dbReference>
<dbReference type="Gene3D" id="3.50.50.60">
    <property type="entry name" value="FAD/NAD(P)-binding domain"/>
    <property type="match status" value="2"/>
</dbReference>
<evidence type="ECO:0000313" key="5">
    <source>
        <dbReference type="EMBL" id="QUH24350.1"/>
    </source>
</evidence>
<organism evidence="5 6">
    <name type="scientific">Methanobacterium alkalithermotolerans</name>
    <dbReference type="NCBI Taxonomy" id="2731220"/>
    <lineage>
        <taxon>Archaea</taxon>
        <taxon>Methanobacteriati</taxon>
        <taxon>Methanobacteriota</taxon>
        <taxon>Methanomada group</taxon>
        <taxon>Methanobacteria</taxon>
        <taxon>Methanobacteriales</taxon>
        <taxon>Methanobacteriaceae</taxon>
        <taxon>Methanobacterium</taxon>
    </lineage>
</organism>
<dbReference type="InterPro" id="IPR014105">
    <property type="entry name" value="Carotenoid/retinoid_OxRdtase"/>
</dbReference>
<dbReference type="PANTHER" id="PTHR43734">
    <property type="entry name" value="PHYTOENE DESATURASE"/>
    <property type="match status" value="1"/>
</dbReference>
<evidence type="ECO:0000256" key="2">
    <source>
        <dbReference type="ARBA" id="ARBA00022746"/>
    </source>
</evidence>
<accession>A0A8T8KC70</accession>
<dbReference type="Pfam" id="PF01593">
    <property type="entry name" value="Amino_oxidase"/>
    <property type="match status" value="1"/>
</dbReference>